<keyword evidence="2" id="KW-0813">Transport</keyword>
<feature type="transmembrane region" description="Helical" evidence="7">
    <location>
        <begin position="282"/>
        <end position="304"/>
    </location>
</feature>
<dbReference type="InterPro" id="IPR010290">
    <property type="entry name" value="TM_effector"/>
</dbReference>
<feature type="transmembrane region" description="Helical" evidence="7">
    <location>
        <begin position="81"/>
        <end position="99"/>
    </location>
</feature>
<dbReference type="PANTHER" id="PTHR23513">
    <property type="entry name" value="INTEGRAL MEMBRANE EFFLUX PROTEIN-RELATED"/>
    <property type="match status" value="1"/>
</dbReference>
<keyword evidence="4 7" id="KW-0812">Transmembrane</keyword>
<dbReference type="GO" id="GO:0005886">
    <property type="term" value="C:plasma membrane"/>
    <property type="evidence" value="ECO:0007669"/>
    <property type="project" value="UniProtKB-SubCell"/>
</dbReference>
<evidence type="ECO:0000256" key="6">
    <source>
        <dbReference type="ARBA" id="ARBA00023136"/>
    </source>
</evidence>
<evidence type="ECO:0000256" key="2">
    <source>
        <dbReference type="ARBA" id="ARBA00022448"/>
    </source>
</evidence>
<evidence type="ECO:0000256" key="7">
    <source>
        <dbReference type="SAM" id="Phobius"/>
    </source>
</evidence>
<gene>
    <name evidence="9" type="ORF">F4Y42_12390</name>
</gene>
<feature type="domain" description="Major facilitator superfamily (MFS) profile" evidence="8">
    <location>
        <begin position="282"/>
        <end position="464"/>
    </location>
</feature>
<feature type="transmembrane region" description="Helical" evidence="7">
    <location>
        <begin position="230"/>
        <end position="250"/>
    </location>
</feature>
<evidence type="ECO:0000313" key="9">
    <source>
        <dbReference type="EMBL" id="MXY94233.1"/>
    </source>
</evidence>
<feature type="transmembrane region" description="Helical" evidence="7">
    <location>
        <begin position="105"/>
        <end position="126"/>
    </location>
</feature>
<evidence type="ECO:0000259" key="8">
    <source>
        <dbReference type="PROSITE" id="PS50850"/>
    </source>
</evidence>
<dbReference type="AlphaFoldDB" id="A0A6B0YU51"/>
<comment type="caution">
    <text evidence="9">The sequence shown here is derived from an EMBL/GenBank/DDBJ whole genome shotgun (WGS) entry which is preliminary data.</text>
</comment>
<evidence type="ECO:0000256" key="4">
    <source>
        <dbReference type="ARBA" id="ARBA00022692"/>
    </source>
</evidence>
<feature type="transmembrane region" description="Helical" evidence="7">
    <location>
        <begin position="163"/>
        <end position="180"/>
    </location>
</feature>
<dbReference type="PROSITE" id="PS50850">
    <property type="entry name" value="MFS"/>
    <property type="match status" value="1"/>
</dbReference>
<protein>
    <submittedName>
        <fullName evidence="9">MFS transporter</fullName>
    </submittedName>
</protein>
<comment type="subcellular location">
    <subcellularLocation>
        <location evidence="1">Cell membrane</location>
        <topology evidence="1">Multi-pass membrane protein</topology>
    </subcellularLocation>
</comment>
<dbReference type="SUPFAM" id="SSF103473">
    <property type="entry name" value="MFS general substrate transporter"/>
    <property type="match status" value="1"/>
</dbReference>
<dbReference type="InterPro" id="IPR036259">
    <property type="entry name" value="MFS_trans_sf"/>
</dbReference>
<keyword evidence="6 7" id="KW-0472">Membrane</keyword>
<feature type="transmembrane region" description="Helical" evidence="7">
    <location>
        <begin position="316"/>
        <end position="337"/>
    </location>
</feature>
<feature type="transmembrane region" description="Helical" evidence="7">
    <location>
        <begin position="370"/>
        <end position="390"/>
    </location>
</feature>
<keyword evidence="5 7" id="KW-1133">Transmembrane helix</keyword>
<reference evidence="9" key="1">
    <citation type="submission" date="2019-09" db="EMBL/GenBank/DDBJ databases">
        <title>Characterisation of the sponge microbiome using genome-centric metagenomics.</title>
        <authorList>
            <person name="Engelberts J.P."/>
            <person name="Robbins S.J."/>
            <person name="De Goeij J.M."/>
            <person name="Aranda M."/>
            <person name="Bell S.C."/>
            <person name="Webster N.S."/>
        </authorList>
    </citation>
    <scope>NUCLEOTIDE SEQUENCE</scope>
    <source>
        <strain evidence="9">SB0664_bin_27</strain>
    </source>
</reference>
<dbReference type="InterPro" id="IPR020846">
    <property type="entry name" value="MFS_dom"/>
</dbReference>
<proteinExistence type="predicted"/>
<dbReference type="EMBL" id="VXRG01000104">
    <property type="protein sequence ID" value="MXY94233.1"/>
    <property type="molecule type" value="Genomic_DNA"/>
</dbReference>
<dbReference type="CDD" id="cd06173">
    <property type="entry name" value="MFS_MefA_like"/>
    <property type="match status" value="1"/>
</dbReference>
<accession>A0A6B0YU51</accession>
<feature type="transmembrane region" description="Helical" evidence="7">
    <location>
        <begin position="201"/>
        <end position="224"/>
    </location>
</feature>
<evidence type="ECO:0000256" key="1">
    <source>
        <dbReference type="ARBA" id="ARBA00004651"/>
    </source>
</evidence>
<dbReference type="Pfam" id="PF05977">
    <property type="entry name" value="MFS_3"/>
    <property type="match status" value="1"/>
</dbReference>
<evidence type="ECO:0000256" key="5">
    <source>
        <dbReference type="ARBA" id="ARBA00022989"/>
    </source>
</evidence>
<sequence length="464" mass="49304">MGRQSPSDGLGQAVWRRTRLLYDAGPHIRDFSALGRATDDASGHPLGRQRSGRLTRTEQGGTGLLAPLAQPNYRHLLLSSILWWQTYSIWVVVAGVVVLDMTDSALAVALLTFWRRAAQLAFGGFAGFIGDRLGRRNTLTLSQVVIFAACVSLLLLFEGDRLNAWQITAAAFIIGAGWTVDAPARAALVPDLLGSRLSADAMMLESLTHSILIGVGAYLAGWLLDSYGAAAGFGALIALTGANLALLIWLGRIQVPQTIPVADGSVWRSIGEGVNYLRSNRAMLVVVLVSALVNVMVFPALSLMPVFARDVFERGAIGLGTLNGSYSIGLFAGLFLTQRLRRSLSFYSIFVAGTLLQCVAWVLFALSPLFNLAILLQFLAGVGQAGFYAMRNVILLTSSSNEMRGRAMSTVALSQGVGLPGELVTGSLAESAGPRLAVSVQGAIATLAALGIFWKGKSDRATSH</sequence>
<name>A0A6B0YU51_9CHLR</name>
<feature type="transmembrane region" description="Helical" evidence="7">
    <location>
        <begin position="138"/>
        <end position="157"/>
    </location>
</feature>
<dbReference type="PANTHER" id="PTHR23513:SF11">
    <property type="entry name" value="STAPHYLOFERRIN A TRANSPORTER"/>
    <property type="match status" value="1"/>
</dbReference>
<evidence type="ECO:0000256" key="3">
    <source>
        <dbReference type="ARBA" id="ARBA00022475"/>
    </source>
</evidence>
<feature type="transmembrane region" description="Helical" evidence="7">
    <location>
        <begin position="344"/>
        <end position="364"/>
    </location>
</feature>
<keyword evidence="3" id="KW-1003">Cell membrane</keyword>
<dbReference type="Gene3D" id="1.20.1250.20">
    <property type="entry name" value="MFS general substrate transporter like domains"/>
    <property type="match status" value="2"/>
</dbReference>
<dbReference type="GO" id="GO:0022857">
    <property type="term" value="F:transmembrane transporter activity"/>
    <property type="evidence" value="ECO:0007669"/>
    <property type="project" value="InterPro"/>
</dbReference>
<organism evidence="9">
    <name type="scientific">Caldilineaceae bacterium SB0664_bin_27</name>
    <dbReference type="NCBI Taxonomy" id="2605260"/>
    <lineage>
        <taxon>Bacteria</taxon>
        <taxon>Bacillati</taxon>
        <taxon>Chloroflexota</taxon>
        <taxon>Caldilineae</taxon>
        <taxon>Caldilineales</taxon>
        <taxon>Caldilineaceae</taxon>
    </lineage>
</organism>